<dbReference type="Proteomes" id="UP000192902">
    <property type="component" value="Chromosome"/>
</dbReference>
<evidence type="ECO:0000313" key="2">
    <source>
        <dbReference type="EMBL" id="ARJ56085.1"/>
    </source>
</evidence>
<dbReference type="OrthoDB" id="5321671at2"/>
<dbReference type="KEGG" id="ccun:CCUN_0437"/>
<name>A0A1W6BVJ9_9BACT</name>
<keyword evidence="1" id="KW-1133">Transmembrane helix</keyword>
<feature type="transmembrane region" description="Helical" evidence="1">
    <location>
        <begin position="94"/>
        <end position="113"/>
    </location>
</feature>
<feature type="transmembrane region" description="Helical" evidence="1">
    <location>
        <begin position="29"/>
        <end position="52"/>
    </location>
</feature>
<dbReference type="STRING" id="1121267.CCUN_0437"/>
<dbReference type="AlphaFoldDB" id="A0A1W6BVJ9"/>
<reference evidence="2 3" key="1">
    <citation type="submission" date="2017-04" db="EMBL/GenBank/DDBJ databases">
        <title>Complete genome sequence of the Campylobacter cuniculorum type strain LMG24588.</title>
        <authorList>
            <person name="Miller W.G."/>
            <person name="Yee E."/>
            <person name="Revez J."/>
            <person name="Bono J.L."/>
            <person name="Rossi M."/>
        </authorList>
    </citation>
    <scope>NUCLEOTIDE SEQUENCE [LARGE SCALE GENOMIC DNA]</scope>
    <source>
        <strain evidence="2 3">LMG 24588</strain>
    </source>
</reference>
<accession>A0A1W6BVJ9</accession>
<sequence length="227" mass="28211">MKNKLYHYFNNKEKSNDFKKQFFKNIKQALFYLFLVILTFYNITYLTLLTFFPFPFFGWISLFILSTIWVYLFLKLVFYLIFKIFNIDKKIKKFYLFLPYPLFMLLWFGYSFVPLEWQSSFKEFESLCEKADSKEVIYDAKNIISLWDNYKKINKNILFNITEQYVDFRIKKIIILWYYKDSKNTIQEYKIDNTYSWLDIGMFAKYKRKMICFDIQKYKELQEKRGY</sequence>
<evidence type="ECO:0000313" key="3">
    <source>
        <dbReference type="Proteomes" id="UP000192902"/>
    </source>
</evidence>
<feature type="transmembrane region" description="Helical" evidence="1">
    <location>
        <begin position="58"/>
        <end position="82"/>
    </location>
</feature>
<keyword evidence="1" id="KW-0472">Membrane</keyword>
<protein>
    <submittedName>
        <fullName evidence="2">Uncharacterized protein</fullName>
    </submittedName>
</protein>
<proteinExistence type="predicted"/>
<dbReference type="eggNOG" id="ENOG5031B1U">
    <property type="taxonomic scope" value="Bacteria"/>
</dbReference>
<keyword evidence="1" id="KW-0812">Transmembrane</keyword>
<organism evidence="2 3">
    <name type="scientific">Campylobacter cuniculorum DSM 23162 = LMG 24588</name>
    <dbReference type="NCBI Taxonomy" id="1121267"/>
    <lineage>
        <taxon>Bacteria</taxon>
        <taxon>Pseudomonadati</taxon>
        <taxon>Campylobacterota</taxon>
        <taxon>Epsilonproteobacteria</taxon>
        <taxon>Campylobacterales</taxon>
        <taxon>Campylobacteraceae</taxon>
        <taxon>Campylobacter</taxon>
    </lineage>
</organism>
<evidence type="ECO:0000256" key="1">
    <source>
        <dbReference type="SAM" id="Phobius"/>
    </source>
</evidence>
<dbReference type="EMBL" id="CP020867">
    <property type="protein sequence ID" value="ARJ56085.1"/>
    <property type="molecule type" value="Genomic_DNA"/>
</dbReference>
<gene>
    <name evidence="2" type="ORF">CCUN_0437</name>
</gene>